<feature type="transmembrane region" description="Helical" evidence="2">
    <location>
        <begin position="301"/>
        <end position="321"/>
    </location>
</feature>
<dbReference type="Pfam" id="PF14258">
    <property type="entry name" value="DUF4350"/>
    <property type="match status" value="1"/>
</dbReference>
<keyword evidence="2" id="KW-0812">Transmembrane</keyword>
<feature type="region of interest" description="Disordered" evidence="1">
    <location>
        <begin position="218"/>
        <end position="293"/>
    </location>
</feature>
<reference evidence="6" key="1">
    <citation type="journal article" date="2019" name="Int. J. Syst. Evol. Microbiol.">
        <title>The Global Catalogue of Microorganisms (GCM) 10K type strain sequencing project: providing services to taxonomists for standard genome sequencing and annotation.</title>
        <authorList>
            <consortium name="The Broad Institute Genomics Platform"/>
            <consortium name="The Broad Institute Genome Sequencing Center for Infectious Disease"/>
            <person name="Wu L."/>
            <person name="Ma J."/>
        </authorList>
    </citation>
    <scope>NUCLEOTIDE SEQUENCE [LARGE SCALE GENOMIC DNA]</scope>
    <source>
        <strain evidence="6">TBRC 5832</strain>
    </source>
</reference>
<feature type="domain" description="DUF4350" evidence="4">
    <location>
        <begin position="51"/>
        <end position="205"/>
    </location>
</feature>
<evidence type="ECO:0000259" key="4">
    <source>
        <dbReference type="Pfam" id="PF14258"/>
    </source>
</evidence>
<keyword evidence="2" id="KW-1133">Transmembrane helix</keyword>
<evidence type="ECO:0000256" key="2">
    <source>
        <dbReference type="SAM" id="Phobius"/>
    </source>
</evidence>
<accession>A0ABV8IWY9</accession>
<feature type="chain" id="PRO_5046556233" evidence="3">
    <location>
        <begin position="27"/>
        <end position="438"/>
    </location>
</feature>
<dbReference type="EMBL" id="JBHSBL010000019">
    <property type="protein sequence ID" value="MFC4068449.1"/>
    <property type="molecule type" value="Genomic_DNA"/>
</dbReference>
<feature type="signal peptide" evidence="3">
    <location>
        <begin position="1"/>
        <end position="26"/>
    </location>
</feature>
<feature type="compositionally biased region" description="Low complexity" evidence="1">
    <location>
        <begin position="237"/>
        <end position="249"/>
    </location>
</feature>
<feature type="compositionally biased region" description="Gly residues" evidence="1">
    <location>
        <begin position="261"/>
        <end position="285"/>
    </location>
</feature>
<evidence type="ECO:0000256" key="3">
    <source>
        <dbReference type="SAM" id="SignalP"/>
    </source>
</evidence>
<dbReference type="RefSeq" id="WP_378069348.1">
    <property type="nucleotide sequence ID" value="NZ_JBHSBL010000019.1"/>
</dbReference>
<evidence type="ECO:0000313" key="5">
    <source>
        <dbReference type="EMBL" id="MFC4068449.1"/>
    </source>
</evidence>
<comment type="caution">
    <text evidence="5">The sequence shown here is derived from an EMBL/GenBank/DDBJ whole genome shotgun (WGS) entry which is preliminary data.</text>
</comment>
<gene>
    <name evidence="5" type="ORF">ACFO0C_26270</name>
</gene>
<proteinExistence type="predicted"/>
<keyword evidence="2" id="KW-0472">Membrane</keyword>
<evidence type="ECO:0000256" key="1">
    <source>
        <dbReference type="SAM" id="MobiDB-lite"/>
    </source>
</evidence>
<evidence type="ECO:0000313" key="6">
    <source>
        <dbReference type="Proteomes" id="UP001595867"/>
    </source>
</evidence>
<protein>
    <submittedName>
        <fullName evidence="5">DUF4350 domain-containing protein</fullName>
    </submittedName>
</protein>
<feature type="compositionally biased region" description="Pro residues" evidence="1">
    <location>
        <begin position="223"/>
        <end position="235"/>
    </location>
</feature>
<dbReference type="InterPro" id="IPR025646">
    <property type="entry name" value="DUF4350"/>
</dbReference>
<keyword evidence="3" id="KW-0732">Signal</keyword>
<keyword evidence="6" id="KW-1185">Reference proteome</keyword>
<name>A0ABV8IWY9_9ACTN</name>
<sequence length="438" mass="45782">MKRWLRAAIPFAALTALITGTLIVHAVETPDDDDPAYLTPRPDQGISGGTLAERLRARGITVDRVTSTDAALDTIRTDAVTVFVATPDLADLPRLRTLPPGSTVVAVNPSASALLRSGWPAEVSRTYWNTTVADPICGDPIATGAGPAAVRKTEYLTTRGTVCYNGAVATFPVDYHTVTIVGSPDPFRDDRIAEHGNAALAVGLLAGHDRVVWIDVHERDRPSPSPTPTTTPPTVDPGGTQPWTPTPGGSDPYDQWDQGDGEPGGGGPGRPGGGGNGDGDGGQQAGSGSQDDPLLQNLPPALIATLILLALILLALAAAAARRLGTPVAEPLPSKVPAHETMLGHARLYQRARAREASLDILRANARRTLTAHLGLPPHADSEQIAAHAGLPVRYVRDVLDGDAPDSNADLVESATLLQRLVRDVTTPQPGTTEGEQS</sequence>
<organism evidence="5 6">
    <name type="scientific">Actinoplanes subglobosus</name>
    <dbReference type="NCBI Taxonomy" id="1547892"/>
    <lineage>
        <taxon>Bacteria</taxon>
        <taxon>Bacillati</taxon>
        <taxon>Actinomycetota</taxon>
        <taxon>Actinomycetes</taxon>
        <taxon>Micromonosporales</taxon>
        <taxon>Micromonosporaceae</taxon>
        <taxon>Actinoplanes</taxon>
    </lineage>
</organism>
<dbReference type="Proteomes" id="UP001595867">
    <property type="component" value="Unassembled WGS sequence"/>
</dbReference>